<evidence type="ECO:0000256" key="2">
    <source>
        <dbReference type="SAM" id="SignalP"/>
    </source>
</evidence>
<gene>
    <name evidence="4" type="ORF">HNP36_001204</name>
</gene>
<feature type="domain" description="Secretion system C-terminal sorting" evidence="3">
    <location>
        <begin position="409"/>
        <end position="471"/>
    </location>
</feature>
<keyword evidence="1 2" id="KW-0732">Signal</keyword>
<proteinExistence type="predicted"/>
<comment type="caution">
    <text evidence="4">The sequence shown here is derived from an EMBL/GenBank/DDBJ whole genome shotgun (WGS) entry which is preliminary data.</text>
</comment>
<dbReference type="NCBIfam" id="TIGR04183">
    <property type="entry name" value="Por_Secre_tail"/>
    <property type="match status" value="1"/>
</dbReference>
<dbReference type="EMBL" id="JACHLC010000001">
    <property type="protein sequence ID" value="MBB6370151.1"/>
    <property type="molecule type" value="Genomic_DNA"/>
</dbReference>
<keyword evidence="5" id="KW-1185">Reference proteome</keyword>
<dbReference type="Proteomes" id="UP000589738">
    <property type="component" value="Unassembled WGS sequence"/>
</dbReference>
<dbReference type="InterPro" id="IPR026444">
    <property type="entry name" value="Secre_tail"/>
</dbReference>
<evidence type="ECO:0000259" key="3">
    <source>
        <dbReference type="Pfam" id="PF18962"/>
    </source>
</evidence>
<evidence type="ECO:0000313" key="4">
    <source>
        <dbReference type="EMBL" id="MBB6370151.1"/>
    </source>
</evidence>
<dbReference type="Gene3D" id="2.80.10.50">
    <property type="match status" value="2"/>
</dbReference>
<evidence type="ECO:0000313" key="5">
    <source>
        <dbReference type="Proteomes" id="UP000589738"/>
    </source>
</evidence>
<dbReference type="AlphaFoldDB" id="A0A841N617"/>
<organism evidence="4 5">
    <name type="scientific">Chryseobacterium shigense</name>
    <dbReference type="NCBI Taxonomy" id="297244"/>
    <lineage>
        <taxon>Bacteria</taxon>
        <taxon>Pseudomonadati</taxon>
        <taxon>Bacteroidota</taxon>
        <taxon>Flavobacteriia</taxon>
        <taxon>Flavobacteriales</taxon>
        <taxon>Weeksellaceae</taxon>
        <taxon>Chryseobacterium group</taxon>
        <taxon>Chryseobacterium</taxon>
    </lineage>
</organism>
<reference evidence="4 5" key="1">
    <citation type="submission" date="2020-08" db="EMBL/GenBank/DDBJ databases">
        <title>Functional genomics of gut bacteria from endangered species of beetles.</title>
        <authorList>
            <person name="Carlos-Shanley C."/>
        </authorList>
    </citation>
    <scope>NUCLEOTIDE SEQUENCE [LARGE SCALE GENOMIC DNA]</scope>
    <source>
        <strain evidence="4 5">S00136</strain>
    </source>
</reference>
<dbReference type="NCBIfam" id="TIGR02608">
    <property type="entry name" value="delta_60_rpt"/>
    <property type="match status" value="4"/>
</dbReference>
<feature type="signal peptide" evidence="2">
    <location>
        <begin position="1"/>
        <end position="18"/>
    </location>
</feature>
<protein>
    <submittedName>
        <fullName evidence="4">Putative delta-60 repeat protein</fullName>
    </submittedName>
</protein>
<sequence length="473" mass="51052">MKKFFISFTLITAFYLNAQTVTADSSFGSNGFSVLSNQTDGDSVISSVVQPDGKVIISGQRINGANSHEVFISRLNADGTTDTTFANNGYFTSFQYPDAYVANLYLMGNKILIFYPAQNTLIKLNPDGTLDSSFGVNGVFTIASGTNYSNGSVLLSNYLYIGKTENSQGVLQKIDVTAGNIVSTANIPGISNIYGVYNGPGGKLLVKSINNQTYTTYLTLLNTDGTIDSTFGTNGTINTASFSSLADYENSYDYVTLDDAGNIIHGISNENSFTTSVKKYTPAGSVMTTFANNGTYQLANTIISGLKTFSNQIYLSGASIDGSINIMVARLNPNGTPDNSFNNNGIFVGNTNAYQEWAESFNVISPTTFFVAGEINNGTNNNIYAAKFNLLPTLSTTEAHLSNSVFFENPVKSNVIFQANEKINKIEIYSADGKHLRTIKENDTNVSDLPKGIYIAKTELQNGKVVVKKLIKQ</sequence>
<dbReference type="Pfam" id="PF18962">
    <property type="entry name" value="Por_Secre_tail"/>
    <property type="match status" value="1"/>
</dbReference>
<feature type="chain" id="PRO_5032866885" evidence="2">
    <location>
        <begin position="19"/>
        <end position="473"/>
    </location>
</feature>
<dbReference type="RefSeq" id="WP_184159418.1">
    <property type="nucleotide sequence ID" value="NZ_JACHLC010000001.1"/>
</dbReference>
<dbReference type="InterPro" id="IPR013431">
    <property type="entry name" value="Delta_60_rpt"/>
</dbReference>
<accession>A0A841N617</accession>
<dbReference type="Pfam" id="PF17164">
    <property type="entry name" value="DUF5122"/>
    <property type="match status" value="3"/>
</dbReference>
<name>A0A841N617_9FLAO</name>
<evidence type="ECO:0000256" key="1">
    <source>
        <dbReference type="ARBA" id="ARBA00022729"/>
    </source>
</evidence>